<dbReference type="EMBL" id="GBRH01211799">
    <property type="protein sequence ID" value="JAD86096.1"/>
    <property type="molecule type" value="Transcribed_RNA"/>
</dbReference>
<sequence length="78" mass="8769">MLSCNCFLQNSVFPNDSFKLCLINRIFLLETLKCFCTNTRGQGSLKYLQYSGGTSLCIIRIRGTHHLVQKNLNPLSAA</sequence>
<accession>A0A0A9DE90</accession>
<name>A0A0A9DE90_ARUDO</name>
<proteinExistence type="predicted"/>
<reference evidence="1" key="2">
    <citation type="journal article" date="2015" name="Data Brief">
        <title>Shoot transcriptome of the giant reed, Arundo donax.</title>
        <authorList>
            <person name="Barrero R.A."/>
            <person name="Guerrero F.D."/>
            <person name="Moolhuijzen P."/>
            <person name="Goolsby J.A."/>
            <person name="Tidwell J."/>
            <person name="Bellgard S.E."/>
            <person name="Bellgard M.I."/>
        </authorList>
    </citation>
    <scope>NUCLEOTIDE SEQUENCE</scope>
    <source>
        <tissue evidence="1">Shoot tissue taken approximately 20 cm above the soil surface</tissue>
    </source>
</reference>
<protein>
    <submittedName>
        <fullName evidence="1">Uncharacterized protein</fullName>
    </submittedName>
</protein>
<organism evidence="1">
    <name type="scientific">Arundo donax</name>
    <name type="common">Giant reed</name>
    <name type="synonym">Donax arundinaceus</name>
    <dbReference type="NCBI Taxonomy" id="35708"/>
    <lineage>
        <taxon>Eukaryota</taxon>
        <taxon>Viridiplantae</taxon>
        <taxon>Streptophyta</taxon>
        <taxon>Embryophyta</taxon>
        <taxon>Tracheophyta</taxon>
        <taxon>Spermatophyta</taxon>
        <taxon>Magnoliopsida</taxon>
        <taxon>Liliopsida</taxon>
        <taxon>Poales</taxon>
        <taxon>Poaceae</taxon>
        <taxon>PACMAD clade</taxon>
        <taxon>Arundinoideae</taxon>
        <taxon>Arundineae</taxon>
        <taxon>Arundo</taxon>
    </lineage>
</organism>
<reference evidence="1" key="1">
    <citation type="submission" date="2014-09" db="EMBL/GenBank/DDBJ databases">
        <authorList>
            <person name="Magalhaes I.L.F."/>
            <person name="Oliveira U."/>
            <person name="Santos F.R."/>
            <person name="Vidigal T.H.D.A."/>
            <person name="Brescovit A.D."/>
            <person name="Santos A.J."/>
        </authorList>
    </citation>
    <scope>NUCLEOTIDE SEQUENCE</scope>
    <source>
        <tissue evidence="1">Shoot tissue taken approximately 20 cm above the soil surface</tissue>
    </source>
</reference>
<evidence type="ECO:0000313" key="1">
    <source>
        <dbReference type="EMBL" id="JAD86096.1"/>
    </source>
</evidence>
<dbReference type="AlphaFoldDB" id="A0A0A9DE90"/>